<dbReference type="STRING" id="767817.Desgi_3680"/>
<reference evidence="7 8" key="1">
    <citation type="submission" date="2012-01" db="EMBL/GenBank/DDBJ databases">
        <title>Complete sequence of Desulfotomaculum gibsoniae DSM 7213.</title>
        <authorList>
            <consortium name="US DOE Joint Genome Institute"/>
            <person name="Lucas S."/>
            <person name="Han J."/>
            <person name="Lapidus A."/>
            <person name="Cheng J.-F."/>
            <person name="Goodwin L."/>
            <person name="Pitluck S."/>
            <person name="Peters L."/>
            <person name="Ovchinnikova G."/>
            <person name="Teshima H."/>
            <person name="Detter J.C."/>
            <person name="Han C."/>
            <person name="Tapia R."/>
            <person name="Land M."/>
            <person name="Hauser L."/>
            <person name="Kyrpides N."/>
            <person name="Ivanova N."/>
            <person name="Pagani I."/>
            <person name="Parshina S."/>
            <person name="Plugge C."/>
            <person name="Muyzer G."/>
            <person name="Kuever J."/>
            <person name="Ivanova A."/>
            <person name="Nazina T."/>
            <person name="Klenk H.-P."/>
            <person name="Brambilla E."/>
            <person name="Spring S."/>
            <person name="Stams A.F."/>
            <person name="Woyke T."/>
        </authorList>
    </citation>
    <scope>NUCLEOTIDE SEQUENCE [LARGE SCALE GENOMIC DNA]</scope>
    <source>
        <strain evidence="7 8">DSM 7213</strain>
    </source>
</reference>
<dbReference type="HOGENOM" id="CLU_044464_1_1_9"/>
<dbReference type="Gene3D" id="3.20.20.70">
    <property type="entry name" value="Aldolase class I"/>
    <property type="match status" value="1"/>
</dbReference>
<dbReference type="SUPFAM" id="SSF102114">
    <property type="entry name" value="Radical SAM enzymes"/>
    <property type="match status" value="1"/>
</dbReference>
<evidence type="ECO:0000256" key="4">
    <source>
        <dbReference type="ARBA" id="ARBA00023004"/>
    </source>
</evidence>
<dbReference type="InterPro" id="IPR007197">
    <property type="entry name" value="rSAM"/>
</dbReference>
<dbReference type="InterPro" id="IPR051198">
    <property type="entry name" value="BchE-like"/>
</dbReference>
<dbReference type="SFLD" id="SFLDS00029">
    <property type="entry name" value="Radical_SAM"/>
    <property type="match status" value="1"/>
</dbReference>
<evidence type="ECO:0000256" key="2">
    <source>
        <dbReference type="ARBA" id="ARBA00022691"/>
    </source>
</evidence>
<dbReference type="Proteomes" id="UP000013520">
    <property type="component" value="Chromosome"/>
</dbReference>
<organism evidence="7 8">
    <name type="scientific">Desulfoscipio gibsoniae DSM 7213</name>
    <dbReference type="NCBI Taxonomy" id="767817"/>
    <lineage>
        <taxon>Bacteria</taxon>
        <taxon>Bacillati</taxon>
        <taxon>Bacillota</taxon>
        <taxon>Clostridia</taxon>
        <taxon>Eubacteriales</taxon>
        <taxon>Desulfallaceae</taxon>
        <taxon>Desulfoscipio</taxon>
    </lineage>
</organism>
<keyword evidence="2" id="KW-0949">S-adenosyl-L-methionine</keyword>
<dbReference type="InterPro" id="IPR006638">
    <property type="entry name" value="Elp3/MiaA/NifB-like_rSAM"/>
</dbReference>
<keyword evidence="4" id="KW-0408">Iron</keyword>
<protein>
    <submittedName>
        <fullName evidence="7">Fe-S oxidoreductase</fullName>
    </submittedName>
</protein>
<evidence type="ECO:0000313" key="8">
    <source>
        <dbReference type="Proteomes" id="UP000013520"/>
    </source>
</evidence>
<dbReference type="InterPro" id="IPR058240">
    <property type="entry name" value="rSAM_sf"/>
</dbReference>
<keyword evidence="8" id="KW-1185">Reference proteome</keyword>
<dbReference type="OrthoDB" id="9777636at2"/>
<comment type="cofactor">
    <cofactor evidence="1">
        <name>[4Fe-4S] cluster</name>
        <dbReference type="ChEBI" id="CHEBI:49883"/>
    </cofactor>
</comment>
<dbReference type="Pfam" id="PF04055">
    <property type="entry name" value="Radical_SAM"/>
    <property type="match status" value="1"/>
</dbReference>
<name>R4KN77_9FIRM</name>
<gene>
    <name evidence="7" type="ORF">Desgi_3680</name>
</gene>
<dbReference type="GO" id="GO:0051536">
    <property type="term" value="F:iron-sulfur cluster binding"/>
    <property type="evidence" value="ECO:0007669"/>
    <property type="project" value="UniProtKB-KW"/>
</dbReference>
<keyword evidence="3" id="KW-0479">Metal-binding</keyword>
<dbReference type="SMART" id="SM00729">
    <property type="entry name" value="Elp3"/>
    <property type="match status" value="1"/>
</dbReference>
<dbReference type="RefSeq" id="WP_006520392.1">
    <property type="nucleotide sequence ID" value="NC_021184.1"/>
</dbReference>
<dbReference type="EMBL" id="CP003273">
    <property type="protein sequence ID" value="AGL03002.1"/>
    <property type="molecule type" value="Genomic_DNA"/>
</dbReference>
<evidence type="ECO:0000256" key="5">
    <source>
        <dbReference type="ARBA" id="ARBA00023014"/>
    </source>
</evidence>
<dbReference type="InterPro" id="IPR013785">
    <property type="entry name" value="Aldolase_TIM"/>
</dbReference>
<evidence type="ECO:0000259" key="6">
    <source>
        <dbReference type="PROSITE" id="PS51918"/>
    </source>
</evidence>
<keyword evidence="5" id="KW-0411">Iron-sulfur</keyword>
<dbReference type="eggNOG" id="COG1243">
    <property type="taxonomic scope" value="Bacteria"/>
</dbReference>
<dbReference type="PANTHER" id="PTHR43409">
    <property type="entry name" value="ANAEROBIC MAGNESIUM-PROTOPORPHYRIN IX MONOMETHYL ESTER CYCLASE-RELATED"/>
    <property type="match status" value="1"/>
</dbReference>
<dbReference type="SFLD" id="SFLDG01095">
    <property type="entry name" value="Uncharacterised_Radical_SAM_Su"/>
    <property type="match status" value="1"/>
</dbReference>
<feature type="domain" description="Radical SAM core" evidence="6">
    <location>
        <begin position="12"/>
        <end position="280"/>
    </location>
</feature>
<accession>R4KN77</accession>
<dbReference type="PROSITE" id="PS51918">
    <property type="entry name" value="RADICAL_SAM"/>
    <property type="match status" value="1"/>
</dbReference>
<sequence length="376" mass="42759">MVHIEQGPIRPPSEASSLLIRVTRNCPWNRCAFCKTYKGKQFSRRSVEEIKRDIDTLATVTEQVKQISWDKGWSGRVNGQVVSEAGSRYGHLHYHVAQWLYYGGKNVFLQDANSLILKTTELVHIIQYVRNTLPSVERLTTYARADTASRKSTDELLELREAGLARIHMGMESGSDIVLKMIQKGTTAKQLIEAGQKIRAAGISLCWYIMPGLGGREYSREHALGTAAVINQGNPDYMRFRTLSVIKNTPLHEMMQKGDFTPLDEDEVIEEQRLLLASLEGVNTTVVSDHILNLLQELEGTLPADRDKMLGIIDRYLNMTLKEKANFQLGRRAGIYATMNDMQDQNRYLYVEKLLSNIESPEQLKIALARMRRQFV</sequence>
<dbReference type="AlphaFoldDB" id="R4KN77"/>
<dbReference type="GO" id="GO:0046872">
    <property type="term" value="F:metal ion binding"/>
    <property type="evidence" value="ECO:0007669"/>
    <property type="project" value="UniProtKB-KW"/>
</dbReference>
<evidence type="ECO:0000256" key="3">
    <source>
        <dbReference type="ARBA" id="ARBA00022723"/>
    </source>
</evidence>
<evidence type="ECO:0000313" key="7">
    <source>
        <dbReference type="EMBL" id="AGL03002.1"/>
    </source>
</evidence>
<proteinExistence type="predicted"/>
<dbReference type="KEGG" id="dgi:Desgi_3680"/>
<evidence type="ECO:0000256" key="1">
    <source>
        <dbReference type="ARBA" id="ARBA00001966"/>
    </source>
</evidence>
<dbReference type="GO" id="GO:0003824">
    <property type="term" value="F:catalytic activity"/>
    <property type="evidence" value="ECO:0007669"/>
    <property type="project" value="InterPro"/>
</dbReference>
<dbReference type="PANTHER" id="PTHR43409:SF4">
    <property type="entry name" value="RADICAL SAM SUPERFAMILY PROTEIN"/>
    <property type="match status" value="1"/>
</dbReference>